<evidence type="ECO:0000313" key="1">
    <source>
        <dbReference type="EMBL" id="CDH50128.1"/>
    </source>
</evidence>
<dbReference type="Proteomes" id="UP000027586">
    <property type="component" value="Unassembled WGS sequence"/>
</dbReference>
<accession>A0A068RIY5</accession>
<proteinExistence type="predicted"/>
<comment type="caution">
    <text evidence="1">The sequence shown here is derived from an EMBL/GenBank/DDBJ whole genome shotgun (WGS) entry which is preliminary data.</text>
</comment>
<evidence type="ECO:0000313" key="2">
    <source>
        <dbReference type="Proteomes" id="UP000027586"/>
    </source>
</evidence>
<keyword evidence="2" id="KW-1185">Reference proteome</keyword>
<evidence type="ECO:0008006" key="3">
    <source>
        <dbReference type="Google" id="ProtNLM"/>
    </source>
</evidence>
<gene>
    <name evidence="1" type="ORF">LCOR_01850.1</name>
</gene>
<organism evidence="1 2">
    <name type="scientific">Lichtheimia corymbifera JMRC:FSU:9682</name>
    <dbReference type="NCBI Taxonomy" id="1263082"/>
    <lineage>
        <taxon>Eukaryota</taxon>
        <taxon>Fungi</taxon>
        <taxon>Fungi incertae sedis</taxon>
        <taxon>Mucoromycota</taxon>
        <taxon>Mucoromycotina</taxon>
        <taxon>Mucoromycetes</taxon>
        <taxon>Mucorales</taxon>
        <taxon>Lichtheimiaceae</taxon>
        <taxon>Lichtheimia</taxon>
    </lineage>
</organism>
<reference evidence="1" key="1">
    <citation type="submission" date="2013-08" db="EMBL/GenBank/DDBJ databases">
        <title>Gene expansion shapes genome architecture in the human pathogen Lichtheimia corymbifera: an evolutionary genomics analysis in the ancient terrestrial Mucorales (Mucoromycotina).</title>
        <authorList>
            <person name="Schwartze V.U."/>
            <person name="Winter S."/>
            <person name="Shelest E."/>
            <person name="Marcet-Houben M."/>
            <person name="Horn F."/>
            <person name="Wehner S."/>
            <person name="Hoffmann K."/>
            <person name="Riege K."/>
            <person name="Sammeth M."/>
            <person name="Nowrousian M."/>
            <person name="Valiante V."/>
            <person name="Linde J."/>
            <person name="Jacobsen I.D."/>
            <person name="Marz M."/>
            <person name="Brakhage A.A."/>
            <person name="Gabaldon T."/>
            <person name="Bocker S."/>
            <person name="Voigt K."/>
        </authorList>
    </citation>
    <scope>NUCLEOTIDE SEQUENCE [LARGE SCALE GENOMIC DNA]</scope>
    <source>
        <strain evidence="1">FSU 9682</strain>
    </source>
</reference>
<sequence length="72" mass="8459">MFFCFTFGFDQFKRRSGHNVWTCPNCSARDVYLVKANECFTFCFIPLIPCGPTKQLYECHTCGWVNVYQPPF</sequence>
<dbReference type="AlphaFoldDB" id="A0A068RIY5"/>
<dbReference type="OrthoDB" id="5545479at2759"/>
<dbReference type="EMBL" id="CBTN010000005">
    <property type="protein sequence ID" value="CDH50128.1"/>
    <property type="molecule type" value="Genomic_DNA"/>
</dbReference>
<dbReference type="VEuPathDB" id="FungiDB:LCOR_01850.1"/>
<dbReference type="PANTHER" id="PTHR28139:SF1">
    <property type="entry name" value="UPF0768 PROTEIN YBL029C-A"/>
    <property type="match status" value="1"/>
</dbReference>
<name>A0A068RIY5_9FUNG</name>
<protein>
    <recommendedName>
        <fullName evidence="3">Zinc-ribbon 15 domain-containing protein</fullName>
    </recommendedName>
</protein>
<dbReference type="PANTHER" id="PTHR28139">
    <property type="entry name" value="UPF0768 PROTEIN YBL029C-A"/>
    <property type="match status" value="1"/>
</dbReference>